<protein>
    <submittedName>
        <fullName evidence="1">Uncharacterized protein</fullName>
    </submittedName>
</protein>
<organism evidence="1 2">
    <name type="scientific">Populus trichocarpa</name>
    <name type="common">Western balsam poplar</name>
    <name type="synonym">Populus balsamifera subsp. trichocarpa</name>
    <dbReference type="NCBI Taxonomy" id="3694"/>
    <lineage>
        <taxon>Eukaryota</taxon>
        <taxon>Viridiplantae</taxon>
        <taxon>Streptophyta</taxon>
        <taxon>Embryophyta</taxon>
        <taxon>Tracheophyta</taxon>
        <taxon>Spermatophyta</taxon>
        <taxon>Magnoliopsida</taxon>
        <taxon>eudicotyledons</taxon>
        <taxon>Gunneridae</taxon>
        <taxon>Pentapetalae</taxon>
        <taxon>rosids</taxon>
        <taxon>fabids</taxon>
        <taxon>Malpighiales</taxon>
        <taxon>Salicaceae</taxon>
        <taxon>Saliceae</taxon>
        <taxon>Populus</taxon>
    </lineage>
</organism>
<keyword evidence="2" id="KW-1185">Reference proteome</keyword>
<accession>A0ACC0SHF3</accession>
<evidence type="ECO:0000313" key="2">
    <source>
        <dbReference type="Proteomes" id="UP000006729"/>
    </source>
</evidence>
<dbReference type="EMBL" id="CM009298">
    <property type="protein sequence ID" value="KAI9388672.1"/>
    <property type="molecule type" value="Genomic_DNA"/>
</dbReference>
<evidence type="ECO:0000313" key="1">
    <source>
        <dbReference type="EMBL" id="KAI9388672.1"/>
    </source>
</evidence>
<sequence length="130" mass="14415">MGVVEADGWRNKYRGAESLTCSPHPYINSTPWSFFVLLVLIQSLSHDFFFLSQFPPPPPVCMIGLQREQKRSKFLMVLCFCIVLMSSSPGSLMQFLMHARIGHAHGLEASTLNLDRWEGGGGRALKSGGS</sequence>
<proteinExistence type="predicted"/>
<comment type="caution">
    <text evidence="1">The sequence shown here is derived from an EMBL/GenBank/DDBJ whole genome shotgun (WGS) entry which is preliminary data.</text>
</comment>
<gene>
    <name evidence="1" type="ORF">POPTR_009G100366v4</name>
</gene>
<dbReference type="Proteomes" id="UP000006729">
    <property type="component" value="Chromosome 9"/>
</dbReference>
<reference evidence="1 2" key="1">
    <citation type="journal article" date="2006" name="Science">
        <title>The genome of black cottonwood, Populus trichocarpa (Torr. &amp; Gray).</title>
        <authorList>
            <person name="Tuskan G.A."/>
            <person name="Difazio S."/>
            <person name="Jansson S."/>
            <person name="Bohlmann J."/>
            <person name="Grigoriev I."/>
            <person name="Hellsten U."/>
            <person name="Putnam N."/>
            <person name="Ralph S."/>
            <person name="Rombauts S."/>
            <person name="Salamov A."/>
            <person name="Schein J."/>
            <person name="Sterck L."/>
            <person name="Aerts A."/>
            <person name="Bhalerao R.R."/>
            <person name="Bhalerao R.P."/>
            <person name="Blaudez D."/>
            <person name="Boerjan W."/>
            <person name="Brun A."/>
            <person name="Brunner A."/>
            <person name="Busov V."/>
            <person name="Campbell M."/>
            <person name="Carlson J."/>
            <person name="Chalot M."/>
            <person name="Chapman J."/>
            <person name="Chen G.L."/>
            <person name="Cooper D."/>
            <person name="Coutinho P.M."/>
            <person name="Couturier J."/>
            <person name="Covert S."/>
            <person name="Cronk Q."/>
            <person name="Cunningham R."/>
            <person name="Davis J."/>
            <person name="Degroeve S."/>
            <person name="Dejardin A."/>
            <person name="Depamphilis C."/>
            <person name="Detter J."/>
            <person name="Dirks B."/>
            <person name="Dubchak I."/>
            <person name="Duplessis S."/>
            <person name="Ehlting J."/>
            <person name="Ellis B."/>
            <person name="Gendler K."/>
            <person name="Goodstein D."/>
            <person name="Gribskov M."/>
            <person name="Grimwood J."/>
            <person name="Groover A."/>
            <person name="Gunter L."/>
            <person name="Hamberger B."/>
            <person name="Heinze B."/>
            <person name="Helariutta Y."/>
            <person name="Henrissat B."/>
            <person name="Holligan D."/>
            <person name="Holt R."/>
            <person name="Huang W."/>
            <person name="Islam-Faridi N."/>
            <person name="Jones S."/>
            <person name="Jones-Rhoades M."/>
            <person name="Jorgensen R."/>
            <person name="Joshi C."/>
            <person name="Kangasjarvi J."/>
            <person name="Karlsson J."/>
            <person name="Kelleher C."/>
            <person name="Kirkpatrick R."/>
            <person name="Kirst M."/>
            <person name="Kohler A."/>
            <person name="Kalluri U."/>
            <person name="Larimer F."/>
            <person name="Leebens-Mack J."/>
            <person name="Leple J.C."/>
            <person name="Locascio P."/>
            <person name="Lou Y."/>
            <person name="Lucas S."/>
            <person name="Martin F."/>
            <person name="Montanini B."/>
            <person name="Napoli C."/>
            <person name="Nelson D.R."/>
            <person name="Nelson C."/>
            <person name="Nieminen K."/>
            <person name="Nilsson O."/>
            <person name="Pereda V."/>
            <person name="Peter G."/>
            <person name="Philippe R."/>
            <person name="Pilate G."/>
            <person name="Poliakov A."/>
            <person name="Razumovskaya J."/>
            <person name="Richardson P."/>
            <person name="Rinaldi C."/>
            <person name="Ritland K."/>
            <person name="Rouze P."/>
            <person name="Ryaboy D."/>
            <person name="Schmutz J."/>
            <person name="Schrader J."/>
            <person name="Segerman B."/>
            <person name="Shin H."/>
            <person name="Siddiqui A."/>
            <person name="Sterky F."/>
            <person name="Terry A."/>
            <person name="Tsai C.J."/>
            <person name="Uberbacher E."/>
            <person name="Unneberg P."/>
            <person name="Vahala J."/>
            <person name="Wall K."/>
            <person name="Wessler S."/>
            <person name="Yang G."/>
            <person name="Yin T."/>
            <person name="Douglas C."/>
            <person name="Marra M."/>
            <person name="Sandberg G."/>
            <person name="Van de Peer Y."/>
            <person name="Rokhsar D."/>
        </authorList>
    </citation>
    <scope>NUCLEOTIDE SEQUENCE [LARGE SCALE GENOMIC DNA]</scope>
    <source>
        <strain evidence="2">cv. Nisqually</strain>
    </source>
</reference>
<name>A0ACC0SHF3_POPTR</name>